<feature type="region of interest" description="Disordered" evidence="10">
    <location>
        <begin position="82"/>
        <end position="113"/>
    </location>
</feature>
<keyword evidence="5 8" id="KW-0687">Ribonucleoprotein</keyword>
<dbReference type="CDD" id="cd06089">
    <property type="entry name" value="KOW_RPL26"/>
    <property type="match status" value="1"/>
</dbReference>
<dbReference type="Gene3D" id="2.30.30.30">
    <property type="match status" value="1"/>
</dbReference>
<organism evidence="12 13">
    <name type="scientific">Thermonema lapsum</name>
    <dbReference type="NCBI Taxonomy" id="28195"/>
    <lineage>
        <taxon>Bacteria</taxon>
        <taxon>Pseudomonadati</taxon>
        <taxon>Bacteroidota</taxon>
        <taxon>Cytophagia</taxon>
        <taxon>Cytophagales</taxon>
        <taxon>Thermonemataceae</taxon>
        <taxon>Thermonema</taxon>
    </lineage>
</organism>
<dbReference type="PROSITE" id="PS01108">
    <property type="entry name" value="RIBOSOMAL_L24"/>
    <property type="match status" value="1"/>
</dbReference>
<accession>A0A846MSZ1</accession>
<keyword evidence="2 8" id="KW-0699">rRNA-binding</keyword>
<dbReference type="InterPro" id="IPR014722">
    <property type="entry name" value="Rib_uL2_dom2"/>
</dbReference>
<dbReference type="GO" id="GO:0005840">
    <property type="term" value="C:ribosome"/>
    <property type="evidence" value="ECO:0007669"/>
    <property type="project" value="UniProtKB-KW"/>
</dbReference>
<dbReference type="FunFam" id="2.30.30.30:FF:000004">
    <property type="entry name" value="50S ribosomal protein L24"/>
    <property type="match status" value="1"/>
</dbReference>
<reference evidence="12 13" key="1">
    <citation type="submission" date="2020-03" db="EMBL/GenBank/DDBJ databases">
        <title>Genomic Encyclopedia of Type Strains, Phase IV (KMG-IV): sequencing the most valuable type-strain genomes for metagenomic binning, comparative biology and taxonomic classification.</title>
        <authorList>
            <person name="Goeker M."/>
        </authorList>
    </citation>
    <scope>NUCLEOTIDE SEQUENCE [LARGE SCALE GENOMIC DNA]</scope>
    <source>
        <strain evidence="12 13">DSM 5718</strain>
    </source>
</reference>
<dbReference type="NCBIfam" id="TIGR01079">
    <property type="entry name" value="rplX_bact"/>
    <property type="match status" value="1"/>
</dbReference>
<evidence type="ECO:0000256" key="7">
    <source>
        <dbReference type="ARBA" id="ARBA00058688"/>
    </source>
</evidence>
<evidence type="ECO:0000256" key="8">
    <source>
        <dbReference type="HAMAP-Rule" id="MF_01326"/>
    </source>
</evidence>
<keyword evidence="3 8" id="KW-0694">RNA-binding</keyword>
<dbReference type="InterPro" id="IPR003256">
    <property type="entry name" value="Ribosomal_uL24"/>
</dbReference>
<dbReference type="InterPro" id="IPR005824">
    <property type="entry name" value="KOW"/>
</dbReference>
<dbReference type="Pfam" id="PF17136">
    <property type="entry name" value="ribosomal_L24"/>
    <property type="match status" value="1"/>
</dbReference>
<dbReference type="GO" id="GO:1990904">
    <property type="term" value="C:ribonucleoprotein complex"/>
    <property type="evidence" value="ECO:0007669"/>
    <property type="project" value="UniProtKB-KW"/>
</dbReference>
<name>A0A846MSZ1_9BACT</name>
<gene>
    <name evidence="8" type="primary">rplX</name>
    <name evidence="12" type="ORF">FHS56_002100</name>
</gene>
<dbReference type="HAMAP" id="MF_01326_B">
    <property type="entry name" value="Ribosomal_uL24_B"/>
    <property type="match status" value="1"/>
</dbReference>
<feature type="domain" description="KOW" evidence="11">
    <location>
        <begin position="12"/>
        <end position="39"/>
    </location>
</feature>
<comment type="function">
    <text evidence="8">One of two assembly initiator proteins, it binds directly to the 5'-end of the 23S rRNA, where it nucleates assembly of the 50S subunit.</text>
</comment>
<dbReference type="AlphaFoldDB" id="A0A846MSZ1"/>
<dbReference type="GO" id="GO:0006412">
    <property type="term" value="P:translation"/>
    <property type="evidence" value="ECO:0007669"/>
    <property type="project" value="UniProtKB-UniRule"/>
</dbReference>
<evidence type="ECO:0000256" key="5">
    <source>
        <dbReference type="ARBA" id="ARBA00023274"/>
    </source>
</evidence>
<comment type="subunit">
    <text evidence="8">Part of the 50S ribosomal subunit.</text>
</comment>
<dbReference type="InterPro" id="IPR005825">
    <property type="entry name" value="Ribosomal_uL24_CS"/>
</dbReference>
<dbReference type="GO" id="GO:0019843">
    <property type="term" value="F:rRNA binding"/>
    <property type="evidence" value="ECO:0007669"/>
    <property type="project" value="UniProtKB-UniRule"/>
</dbReference>
<dbReference type="EMBL" id="JAASRN010000003">
    <property type="protein sequence ID" value="NIK74575.1"/>
    <property type="molecule type" value="Genomic_DNA"/>
</dbReference>
<evidence type="ECO:0000256" key="3">
    <source>
        <dbReference type="ARBA" id="ARBA00022884"/>
    </source>
</evidence>
<evidence type="ECO:0000256" key="4">
    <source>
        <dbReference type="ARBA" id="ARBA00022980"/>
    </source>
</evidence>
<comment type="similarity">
    <text evidence="1 8 9">Belongs to the universal ribosomal protein uL24 family.</text>
</comment>
<dbReference type="InterPro" id="IPR008991">
    <property type="entry name" value="Translation_prot_SH3-like_sf"/>
</dbReference>
<comment type="caution">
    <text evidence="12">The sequence shown here is derived from an EMBL/GenBank/DDBJ whole genome shotgun (WGS) entry which is preliminary data.</text>
</comment>
<keyword evidence="4 8" id="KW-0689">Ribosomal protein</keyword>
<evidence type="ECO:0000256" key="10">
    <source>
        <dbReference type="SAM" id="MobiDB-lite"/>
    </source>
</evidence>
<dbReference type="RefSeq" id="WP_166920471.1">
    <property type="nucleotide sequence ID" value="NZ_JAASRN010000003.1"/>
</dbReference>
<protein>
    <recommendedName>
        <fullName evidence="6 8">Large ribosomal subunit protein uL24</fullName>
    </recommendedName>
</protein>
<evidence type="ECO:0000256" key="1">
    <source>
        <dbReference type="ARBA" id="ARBA00010618"/>
    </source>
</evidence>
<evidence type="ECO:0000313" key="13">
    <source>
        <dbReference type="Proteomes" id="UP000537126"/>
    </source>
</evidence>
<evidence type="ECO:0000256" key="2">
    <source>
        <dbReference type="ARBA" id="ARBA00022730"/>
    </source>
</evidence>
<proteinExistence type="inferred from homology"/>
<keyword evidence="13" id="KW-1185">Reference proteome</keyword>
<dbReference type="Pfam" id="PF00467">
    <property type="entry name" value="KOW"/>
    <property type="match status" value="1"/>
</dbReference>
<sequence>MERKYNKQPKLNIKTGDQVKVIAGDERGKTGVVKKVLRKEHRVIVEGLNIVKKHVKPSAQNPQGGIIEMEAPIHISNVMLIDPKTGEPTRVGRRRDENGKLRRYSKKTNEFID</sequence>
<dbReference type="SMART" id="SM00739">
    <property type="entry name" value="KOW"/>
    <property type="match status" value="1"/>
</dbReference>
<evidence type="ECO:0000256" key="6">
    <source>
        <dbReference type="ARBA" id="ARBA00035206"/>
    </source>
</evidence>
<evidence type="ECO:0000259" key="11">
    <source>
        <dbReference type="SMART" id="SM00739"/>
    </source>
</evidence>
<dbReference type="SUPFAM" id="SSF50104">
    <property type="entry name" value="Translation proteins SH3-like domain"/>
    <property type="match status" value="1"/>
</dbReference>
<dbReference type="InterPro" id="IPR041988">
    <property type="entry name" value="Ribosomal_uL24_KOW"/>
</dbReference>
<dbReference type="GO" id="GO:0003735">
    <property type="term" value="F:structural constituent of ribosome"/>
    <property type="evidence" value="ECO:0007669"/>
    <property type="project" value="InterPro"/>
</dbReference>
<dbReference type="InterPro" id="IPR057264">
    <property type="entry name" value="Ribosomal_uL24_C"/>
</dbReference>
<dbReference type="PANTHER" id="PTHR12903">
    <property type="entry name" value="MITOCHONDRIAL RIBOSOMAL PROTEIN L24"/>
    <property type="match status" value="1"/>
</dbReference>
<dbReference type="Proteomes" id="UP000537126">
    <property type="component" value="Unassembled WGS sequence"/>
</dbReference>
<comment type="function">
    <text evidence="7 8">One of the proteins that surrounds the polypeptide exit tunnel on the outside of the subunit.</text>
</comment>
<evidence type="ECO:0000313" key="12">
    <source>
        <dbReference type="EMBL" id="NIK74575.1"/>
    </source>
</evidence>
<evidence type="ECO:0000256" key="9">
    <source>
        <dbReference type="RuleBase" id="RU003477"/>
    </source>
</evidence>